<dbReference type="NCBIfam" id="TIGR00614">
    <property type="entry name" value="recQ_fam"/>
    <property type="match status" value="1"/>
</dbReference>
<keyword evidence="13" id="KW-1185">Reference proteome</keyword>
<dbReference type="Gene3D" id="3.40.50.300">
    <property type="entry name" value="P-loop containing nucleotide triphosphate hydrolases"/>
    <property type="match status" value="2"/>
</dbReference>
<feature type="compositionally biased region" description="Basic and acidic residues" evidence="9">
    <location>
        <begin position="252"/>
        <end position="277"/>
    </location>
</feature>
<evidence type="ECO:0000256" key="4">
    <source>
        <dbReference type="ARBA" id="ARBA00022806"/>
    </source>
</evidence>
<dbReference type="InterPro" id="IPR036397">
    <property type="entry name" value="RNaseH_sf"/>
</dbReference>
<accession>A0A673GV39</accession>
<dbReference type="GO" id="GO:0005654">
    <property type="term" value="C:nucleoplasm"/>
    <property type="evidence" value="ECO:0007669"/>
    <property type="project" value="TreeGrafter"/>
</dbReference>
<evidence type="ECO:0000256" key="9">
    <source>
        <dbReference type="SAM" id="MobiDB-lite"/>
    </source>
</evidence>
<dbReference type="FunFam" id="3.40.50.300:FF:000941">
    <property type="entry name" value="Werner syndrome RecQ like helicase"/>
    <property type="match status" value="1"/>
</dbReference>
<keyword evidence="6" id="KW-0413">Isomerase</keyword>
<comment type="similarity">
    <text evidence="1">Belongs to the helicase family. RecQ subfamily.</text>
</comment>
<evidence type="ECO:0000259" key="11">
    <source>
        <dbReference type="PROSITE" id="PS51194"/>
    </source>
</evidence>
<keyword evidence="3" id="KW-0378">Hydrolase</keyword>
<dbReference type="Proteomes" id="UP000472270">
    <property type="component" value="Unassembled WGS sequence"/>
</dbReference>
<dbReference type="GO" id="GO:0000723">
    <property type="term" value="P:telomere maintenance"/>
    <property type="evidence" value="ECO:0007669"/>
    <property type="project" value="TreeGrafter"/>
</dbReference>
<name>A0A673GV39_9TELE</name>
<dbReference type="GO" id="GO:0009378">
    <property type="term" value="F:four-way junction helicase activity"/>
    <property type="evidence" value="ECO:0007669"/>
    <property type="project" value="TreeGrafter"/>
</dbReference>
<dbReference type="GO" id="GO:0000724">
    <property type="term" value="P:double-strand break repair via homologous recombination"/>
    <property type="evidence" value="ECO:0007669"/>
    <property type="project" value="TreeGrafter"/>
</dbReference>
<evidence type="ECO:0000256" key="8">
    <source>
        <dbReference type="ARBA" id="ARBA00034808"/>
    </source>
</evidence>
<feature type="domain" description="Helicase ATP-binding" evidence="10">
    <location>
        <begin position="354"/>
        <end position="520"/>
    </location>
</feature>
<evidence type="ECO:0000256" key="7">
    <source>
        <dbReference type="ARBA" id="ARBA00034617"/>
    </source>
</evidence>
<dbReference type="InterPro" id="IPR002562">
    <property type="entry name" value="3'-5'_exonuclease_dom"/>
</dbReference>
<dbReference type="Pfam" id="PF01612">
    <property type="entry name" value="DNA_pol_A_exo1"/>
    <property type="match status" value="1"/>
</dbReference>
<dbReference type="SMART" id="SM00487">
    <property type="entry name" value="DEXDc"/>
    <property type="match status" value="1"/>
</dbReference>
<evidence type="ECO:0000313" key="13">
    <source>
        <dbReference type="Proteomes" id="UP000472270"/>
    </source>
</evidence>
<evidence type="ECO:0000256" key="2">
    <source>
        <dbReference type="ARBA" id="ARBA00022741"/>
    </source>
</evidence>
<dbReference type="InterPro" id="IPR011545">
    <property type="entry name" value="DEAD/DEAH_box_helicase_dom"/>
</dbReference>
<dbReference type="CDD" id="cd06141">
    <property type="entry name" value="WRN_exo"/>
    <property type="match status" value="1"/>
</dbReference>
<dbReference type="SUPFAM" id="SSF52540">
    <property type="entry name" value="P-loop containing nucleoside triphosphate hydrolases"/>
    <property type="match status" value="2"/>
</dbReference>
<dbReference type="GO" id="GO:0008408">
    <property type="term" value="F:3'-5' exonuclease activity"/>
    <property type="evidence" value="ECO:0007669"/>
    <property type="project" value="InterPro"/>
</dbReference>
<evidence type="ECO:0000256" key="1">
    <source>
        <dbReference type="ARBA" id="ARBA00005446"/>
    </source>
</evidence>
<dbReference type="GO" id="GO:0005694">
    <property type="term" value="C:chromosome"/>
    <property type="evidence" value="ECO:0007669"/>
    <property type="project" value="TreeGrafter"/>
</dbReference>
<dbReference type="Ensembl" id="ENSSRHT00000018010.1">
    <property type="protein sequence ID" value="ENSSRHP00000017446.1"/>
    <property type="gene ID" value="ENSSRHG00000008980.1"/>
</dbReference>
<protein>
    <recommendedName>
        <fullName evidence="8">DNA 3'-5' helicase</fullName>
        <ecNumber evidence="8">5.6.2.4</ecNumber>
    </recommendedName>
</protein>
<dbReference type="GO" id="GO:0003676">
    <property type="term" value="F:nucleic acid binding"/>
    <property type="evidence" value="ECO:0007669"/>
    <property type="project" value="InterPro"/>
</dbReference>
<reference evidence="12" key="2">
    <citation type="submission" date="2025-09" db="UniProtKB">
        <authorList>
            <consortium name="Ensembl"/>
        </authorList>
    </citation>
    <scope>IDENTIFICATION</scope>
</reference>
<evidence type="ECO:0000256" key="5">
    <source>
        <dbReference type="ARBA" id="ARBA00022840"/>
    </source>
</evidence>
<dbReference type="InterPro" id="IPR027417">
    <property type="entry name" value="P-loop_NTPase"/>
</dbReference>
<comment type="catalytic activity">
    <reaction evidence="7">
        <text>Couples ATP hydrolysis with the unwinding of duplex DNA by translocating in the 3'-5' direction.</text>
        <dbReference type="EC" id="5.6.2.4"/>
    </reaction>
</comment>
<evidence type="ECO:0000313" key="12">
    <source>
        <dbReference type="Ensembl" id="ENSSRHP00000017446.1"/>
    </source>
</evidence>
<dbReference type="SMART" id="SM00474">
    <property type="entry name" value="35EXOc"/>
    <property type="match status" value="1"/>
</dbReference>
<evidence type="ECO:0000256" key="3">
    <source>
        <dbReference type="ARBA" id="ARBA00022801"/>
    </source>
</evidence>
<sequence>KEAIMGDRTLPEWMNKLQEEHVRKSILEDDLPYLEFGGTVIYSQERHDCSFLSEDLRSGLASGSAVGFDLEWPPSFTKGKTKKVAVVQLCASEEKCYLFHISSMSGFPPGLKGFLEDENIKKVGVGIEGDKWKLLSDYDIKLKNIVELSDLANKTLRCGEKWSLDGLVKHLLKKQLFKDKLVRCSHWDDFGLTEDQKRYAATDAYVSRYKQLGDSKELKEHAARLVDDLSQTVASLRCVLLNASKPFDPSDEEAKTKPENRDQSHSQSEEDAGRHTQRECVMSLDISEYELQMLEQQARHEQLEEECILAFQVTAAFSCSVLYHIPQPVPEQIKHLKMFFGHHSFKPVQWKVIHSVLTERRDNLVVMATGYGKSLCFQFPPVYCQNVSVVISPLIALMEDQVLHLQMSNIPACFLGSAQTKNLYEEVKRGHFRVVYMTPEFCSGNIPLLAQLDRTVGLSLVAVDEAHCISQWGHDFRSAYRDLWKLKKNLPGVPILALTATASPSIREDIVKSLHLINPLITCTSFDRPNLYLDVNRKSGDVIQDLKQFLIKKKGGGFEFEGSAIVYCPSKKEAERVTAVLCKLDIPCGVYHAGLSIKRRRETQHQFMRDEIQFCFATSYL</sequence>
<gene>
    <name evidence="12" type="primary">wrn</name>
</gene>
<evidence type="ECO:0000256" key="6">
    <source>
        <dbReference type="ARBA" id="ARBA00023235"/>
    </source>
</evidence>
<proteinExistence type="inferred from homology"/>
<evidence type="ECO:0000259" key="10">
    <source>
        <dbReference type="PROSITE" id="PS51192"/>
    </source>
</evidence>
<dbReference type="Gene3D" id="3.30.420.10">
    <property type="entry name" value="Ribonuclease H-like superfamily/Ribonuclease H"/>
    <property type="match status" value="1"/>
</dbReference>
<dbReference type="InterPro" id="IPR001650">
    <property type="entry name" value="Helicase_C-like"/>
</dbReference>
<dbReference type="SUPFAM" id="SSF53098">
    <property type="entry name" value="Ribonuclease H-like"/>
    <property type="match status" value="1"/>
</dbReference>
<dbReference type="AlphaFoldDB" id="A0A673GV39"/>
<dbReference type="Pfam" id="PF00271">
    <property type="entry name" value="Helicase_C"/>
    <property type="match status" value="1"/>
</dbReference>
<dbReference type="GO" id="GO:0005524">
    <property type="term" value="F:ATP binding"/>
    <property type="evidence" value="ECO:0007669"/>
    <property type="project" value="UniProtKB-KW"/>
</dbReference>
<dbReference type="Pfam" id="PF00270">
    <property type="entry name" value="DEAD"/>
    <property type="match status" value="1"/>
</dbReference>
<dbReference type="PROSITE" id="PS51192">
    <property type="entry name" value="HELICASE_ATP_BIND_1"/>
    <property type="match status" value="1"/>
</dbReference>
<feature type="region of interest" description="Disordered" evidence="9">
    <location>
        <begin position="247"/>
        <end position="277"/>
    </location>
</feature>
<organism evidence="12 13">
    <name type="scientific">Sinocyclocheilus rhinocerous</name>
    <dbReference type="NCBI Taxonomy" id="307959"/>
    <lineage>
        <taxon>Eukaryota</taxon>
        <taxon>Metazoa</taxon>
        <taxon>Chordata</taxon>
        <taxon>Craniata</taxon>
        <taxon>Vertebrata</taxon>
        <taxon>Euteleostomi</taxon>
        <taxon>Actinopterygii</taxon>
        <taxon>Neopterygii</taxon>
        <taxon>Teleostei</taxon>
        <taxon>Ostariophysi</taxon>
        <taxon>Cypriniformes</taxon>
        <taxon>Cyprinidae</taxon>
        <taxon>Cyprininae</taxon>
        <taxon>Sinocyclocheilus</taxon>
    </lineage>
</organism>
<feature type="domain" description="Helicase C-terminal" evidence="11">
    <location>
        <begin position="545"/>
        <end position="621"/>
    </location>
</feature>
<dbReference type="PANTHER" id="PTHR13710:SF120">
    <property type="entry name" value="BIFUNCTIONAL 3'-5' EXONUCLEASE_ATP-DEPENDENT HELICASE WRN"/>
    <property type="match status" value="1"/>
</dbReference>
<reference evidence="12" key="1">
    <citation type="submission" date="2025-08" db="UniProtKB">
        <authorList>
            <consortium name="Ensembl"/>
        </authorList>
    </citation>
    <scope>IDENTIFICATION</scope>
</reference>
<keyword evidence="2" id="KW-0547">Nucleotide-binding</keyword>
<keyword evidence="4" id="KW-0347">Helicase</keyword>
<keyword evidence="5" id="KW-0067">ATP-binding</keyword>
<dbReference type="InterPro" id="IPR004589">
    <property type="entry name" value="DNA_helicase_ATP-dep_RecQ"/>
</dbReference>
<dbReference type="PROSITE" id="PS51194">
    <property type="entry name" value="HELICASE_CTER"/>
    <property type="match status" value="1"/>
</dbReference>
<dbReference type="GO" id="GO:0005737">
    <property type="term" value="C:cytoplasm"/>
    <property type="evidence" value="ECO:0007669"/>
    <property type="project" value="TreeGrafter"/>
</dbReference>
<dbReference type="InterPro" id="IPR014001">
    <property type="entry name" value="Helicase_ATP-bd"/>
</dbReference>
<dbReference type="GO" id="GO:0043138">
    <property type="term" value="F:3'-5' DNA helicase activity"/>
    <property type="evidence" value="ECO:0007669"/>
    <property type="project" value="UniProtKB-EC"/>
</dbReference>
<dbReference type="EC" id="5.6.2.4" evidence="8"/>
<dbReference type="PANTHER" id="PTHR13710">
    <property type="entry name" value="DNA HELICASE RECQ FAMILY MEMBER"/>
    <property type="match status" value="1"/>
</dbReference>
<dbReference type="InterPro" id="IPR012337">
    <property type="entry name" value="RNaseH-like_sf"/>
</dbReference>